<dbReference type="Proteomes" id="UP001197378">
    <property type="component" value="Unassembled WGS sequence"/>
</dbReference>
<evidence type="ECO:0000256" key="2">
    <source>
        <dbReference type="ARBA" id="ARBA00023125"/>
    </source>
</evidence>
<dbReference type="RefSeq" id="WP_215872894.1">
    <property type="nucleotide sequence ID" value="NZ_JAAXYO010000016.1"/>
</dbReference>
<keyword evidence="7" id="KW-1185">Reference proteome</keyword>
<sequence length="211" mass="23420">MENDATSVSSEGEGCRKIIAAAEKLFADHGFDAVSMHAIATDAGISKANIYHYFPNKDALYLAVLQSAAASLRALLQAAVDKSGTASEALHHFAVNHLQHLLARPRLVRLFLREMLEKGEPRARDLADAGLADLFASLVQILQLGQERGELRKDFDPALVTTMLLGANVIFFQSRELLRQYPTVTFVDRPEEYDRAMVEMLLRGIRNRSEP</sequence>
<dbReference type="GO" id="GO:0000976">
    <property type="term" value="F:transcription cis-regulatory region binding"/>
    <property type="evidence" value="ECO:0007669"/>
    <property type="project" value="TreeGrafter"/>
</dbReference>
<dbReference type="InterPro" id="IPR036271">
    <property type="entry name" value="Tet_transcr_reg_TetR-rel_C_sf"/>
</dbReference>
<keyword evidence="1" id="KW-0805">Transcription regulation</keyword>
<organism evidence="6 7">
    <name type="scientific">Igneacidithiobacillus copahuensis</name>
    <dbReference type="NCBI Taxonomy" id="2724909"/>
    <lineage>
        <taxon>Bacteria</taxon>
        <taxon>Pseudomonadati</taxon>
        <taxon>Pseudomonadota</taxon>
        <taxon>Acidithiobacillia</taxon>
        <taxon>Acidithiobacillales</taxon>
        <taxon>Acidithiobacillaceae</taxon>
        <taxon>Igneacidithiobacillus</taxon>
    </lineage>
</organism>
<evidence type="ECO:0000256" key="1">
    <source>
        <dbReference type="ARBA" id="ARBA00023015"/>
    </source>
</evidence>
<accession>A0AAE3CIL6</accession>
<dbReference type="InterPro" id="IPR023772">
    <property type="entry name" value="DNA-bd_HTH_TetR-type_CS"/>
</dbReference>
<evidence type="ECO:0000313" key="6">
    <source>
        <dbReference type="EMBL" id="MBU2786799.1"/>
    </source>
</evidence>
<dbReference type="PANTHER" id="PTHR30055">
    <property type="entry name" value="HTH-TYPE TRANSCRIPTIONAL REGULATOR RUTR"/>
    <property type="match status" value="1"/>
</dbReference>
<dbReference type="PRINTS" id="PR00455">
    <property type="entry name" value="HTHTETR"/>
</dbReference>
<evidence type="ECO:0000313" key="7">
    <source>
        <dbReference type="Proteomes" id="UP001197378"/>
    </source>
</evidence>
<dbReference type="Gene3D" id="1.10.357.10">
    <property type="entry name" value="Tetracycline Repressor, domain 2"/>
    <property type="match status" value="1"/>
</dbReference>
<dbReference type="AlphaFoldDB" id="A0AAE3CIL6"/>
<evidence type="ECO:0000256" key="4">
    <source>
        <dbReference type="PROSITE-ProRule" id="PRU00335"/>
    </source>
</evidence>
<dbReference type="Pfam" id="PF00440">
    <property type="entry name" value="TetR_N"/>
    <property type="match status" value="1"/>
</dbReference>
<dbReference type="Gene3D" id="1.10.10.60">
    <property type="entry name" value="Homeodomain-like"/>
    <property type="match status" value="1"/>
</dbReference>
<dbReference type="FunFam" id="1.10.10.60:FF:000141">
    <property type="entry name" value="TetR family transcriptional regulator"/>
    <property type="match status" value="1"/>
</dbReference>
<dbReference type="PROSITE" id="PS50977">
    <property type="entry name" value="HTH_TETR_2"/>
    <property type="match status" value="1"/>
</dbReference>
<dbReference type="PROSITE" id="PS01081">
    <property type="entry name" value="HTH_TETR_1"/>
    <property type="match status" value="1"/>
</dbReference>
<comment type="caution">
    <text evidence="6">The sequence shown here is derived from an EMBL/GenBank/DDBJ whole genome shotgun (WGS) entry which is preliminary data.</text>
</comment>
<reference evidence="6" key="1">
    <citation type="journal article" date="2021" name="ISME J.">
        <title>Genomic evolution of the class Acidithiobacillia: deep-branching Proteobacteria living in extreme acidic conditions.</title>
        <authorList>
            <person name="Moya-Beltran A."/>
            <person name="Beard S."/>
            <person name="Rojas-Villalobos C."/>
            <person name="Issotta F."/>
            <person name="Gallardo Y."/>
            <person name="Ulloa R."/>
            <person name="Giaveno A."/>
            <person name="Degli Esposti M."/>
            <person name="Johnson D.B."/>
            <person name="Quatrini R."/>
        </authorList>
    </citation>
    <scope>NUCLEOTIDE SEQUENCE</scope>
    <source>
        <strain evidence="6">VAN18-1</strain>
    </source>
</reference>
<feature type="DNA-binding region" description="H-T-H motif" evidence="4">
    <location>
        <begin position="35"/>
        <end position="54"/>
    </location>
</feature>
<keyword evidence="2 4" id="KW-0238">DNA-binding</keyword>
<keyword evidence="3" id="KW-0804">Transcription</keyword>
<dbReference type="SUPFAM" id="SSF46689">
    <property type="entry name" value="Homeodomain-like"/>
    <property type="match status" value="1"/>
</dbReference>
<feature type="domain" description="HTH tetR-type" evidence="5">
    <location>
        <begin position="12"/>
        <end position="72"/>
    </location>
</feature>
<dbReference type="InterPro" id="IPR009057">
    <property type="entry name" value="Homeodomain-like_sf"/>
</dbReference>
<dbReference type="EMBL" id="JAAXYO010000016">
    <property type="protein sequence ID" value="MBU2786799.1"/>
    <property type="molecule type" value="Genomic_DNA"/>
</dbReference>
<protein>
    <submittedName>
        <fullName evidence="6">TetR/AcrR family transcriptional regulator</fullName>
    </submittedName>
</protein>
<evidence type="ECO:0000259" key="5">
    <source>
        <dbReference type="PROSITE" id="PS50977"/>
    </source>
</evidence>
<proteinExistence type="predicted"/>
<dbReference type="GO" id="GO:0003700">
    <property type="term" value="F:DNA-binding transcription factor activity"/>
    <property type="evidence" value="ECO:0007669"/>
    <property type="project" value="TreeGrafter"/>
</dbReference>
<dbReference type="SUPFAM" id="SSF48498">
    <property type="entry name" value="Tetracyclin repressor-like, C-terminal domain"/>
    <property type="match status" value="1"/>
</dbReference>
<evidence type="ECO:0000256" key="3">
    <source>
        <dbReference type="ARBA" id="ARBA00023163"/>
    </source>
</evidence>
<gene>
    <name evidence="6" type="ORF">HFQ13_00975</name>
</gene>
<dbReference type="InterPro" id="IPR041474">
    <property type="entry name" value="NicS_C"/>
</dbReference>
<dbReference type="Pfam" id="PF17938">
    <property type="entry name" value="TetR_C_29"/>
    <property type="match status" value="1"/>
</dbReference>
<dbReference type="PANTHER" id="PTHR30055:SF234">
    <property type="entry name" value="HTH-TYPE TRANSCRIPTIONAL REGULATOR BETI"/>
    <property type="match status" value="1"/>
</dbReference>
<name>A0AAE3CIL6_9PROT</name>
<dbReference type="InterPro" id="IPR050109">
    <property type="entry name" value="HTH-type_TetR-like_transc_reg"/>
</dbReference>
<dbReference type="InterPro" id="IPR001647">
    <property type="entry name" value="HTH_TetR"/>
</dbReference>